<dbReference type="InterPro" id="IPR021215">
    <property type="entry name" value="DUF2752"/>
</dbReference>
<keyword evidence="1" id="KW-0812">Transmembrane</keyword>
<evidence type="ECO:0000313" key="2">
    <source>
        <dbReference type="EMBL" id="MDI2031725.1"/>
    </source>
</evidence>
<evidence type="ECO:0000313" key="3">
    <source>
        <dbReference type="Proteomes" id="UP001237595"/>
    </source>
</evidence>
<dbReference type="EMBL" id="JASAOF010000020">
    <property type="protein sequence ID" value="MDI2031725.1"/>
    <property type="molecule type" value="Genomic_DNA"/>
</dbReference>
<keyword evidence="1" id="KW-1133">Transmembrane helix</keyword>
<dbReference type="Proteomes" id="UP001237595">
    <property type="component" value="Unassembled WGS sequence"/>
</dbReference>
<evidence type="ECO:0000256" key="1">
    <source>
        <dbReference type="SAM" id="Phobius"/>
    </source>
</evidence>
<reference evidence="2 3" key="1">
    <citation type="submission" date="2023-04" db="EMBL/GenBank/DDBJ databases">
        <title>Draft genome sequence of Saccharopolyspora sp. TS4A08 isolated from sweet potato rhizospheric soil.</title>
        <authorList>
            <person name="Suksaard P."/>
            <person name="Duangmal K."/>
        </authorList>
    </citation>
    <scope>NUCLEOTIDE SEQUENCE [LARGE SCALE GENOMIC DNA]</scope>
    <source>
        <strain evidence="2 3">TS4A08</strain>
    </source>
</reference>
<gene>
    <name evidence="2" type="ORF">QFW96_24070</name>
</gene>
<dbReference type="RefSeq" id="WP_281457991.1">
    <property type="nucleotide sequence ID" value="NZ_JASAOF010000020.1"/>
</dbReference>
<dbReference type="Pfam" id="PF10825">
    <property type="entry name" value="DUF2752"/>
    <property type="match status" value="1"/>
</dbReference>
<accession>A0ABT6PV59</accession>
<keyword evidence="3" id="KW-1185">Reference proteome</keyword>
<feature type="transmembrane region" description="Helical" evidence="1">
    <location>
        <begin position="87"/>
        <end position="107"/>
    </location>
</feature>
<proteinExistence type="predicted"/>
<comment type="caution">
    <text evidence="2">The sequence shown here is derived from an EMBL/GenBank/DDBJ whole genome shotgun (WGS) entry which is preliminary data.</text>
</comment>
<keyword evidence="1" id="KW-0472">Membrane</keyword>
<organism evidence="2 3">
    <name type="scientific">Saccharopolyspora ipomoeae</name>
    <dbReference type="NCBI Taxonomy" id="3042027"/>
    <lineage>
        <taxon>Bacteria</taxon>
        <taxon>Bacillati</taxon>
        <taxon>Actinomycetota</taxon>
        <taxon>Actinomycetes</taxon>
        <taxon>Pseudonocardiales</taxon>
        <taxon>Pseudonocardiaceae</taxon>
        <taxon>Saccharopolyspora</taxon>
    </lineage>
</organism>
<sequence>MSSTRIDAVAGRPATASSFLHRMRLPAATVLVGCAGAALVLAADPTSDGGFPLPPCPIKLLTGLDCPGCGGTRMLFSLLHADLPAAWHYNALAVLLLPLLAWSWIAWAAGRLGTALPTWTRWRGTPHVLLAVTAAWVVLRNTVPALRV</sequence>
<protein>
    <submittedName>
        <fullName evidence="2">DUF2752 domain-containing protein</fullName>
    </submittedName>
</protein>
<name>A0ABT6PV59_9PSEU</name>